<sequence>MNDGRRPNTRLRPACGAASTKPIRPKQLDDAAPRWLRAVGDQPGVAGSPDEPRAGTPISASPPRLFGRHAETTALDALLDQARAGIGDALVLWGEPGIGKTALVQHVHHRAGEFVRLSHRAARAESELDFAGLHGLLRPVSKHFESLAAPQAAALRSAAGSSSEPTNPLVVGAAVLSLLCRLADKRPVLVTVDDGQWLDDATARCLGIVARRLHPHPVVIVLADQHDPAARRWEGLPELRVDGLTDASARQLLAAVAAPTDEVAVADMVAKAGGNPLALRESAGICESAEDDEHRIRGRTPIGPRMRRAFRAALDALSAPAQLLIVLAAAECDGDRRTVQRAGRALGAHDAWDEAIDTGLLQVGDDQIEFRHPIVRGAVYAGSGAEIRRRVHRALAEAMSDESPHHAWHLAEVADDRDEQIATLLERTAAHSLLRGATSAAARELRRAAELSSLPIDVSKRLADAARAAWDAGWPALSERLLDDAERLAPGDHIARRSRGLRGLLEIARGRPDRAYHYLTIDMDRVTDPGTALELGTMALRASWSAARDDLQAAALTRLLELDVDGRAGWAALLAWWRDTDRPAVPPTSAIATDVPDATVTARTAVSRLLPPTYLGHAWGLDEPMGEALRRRTPDLRRRDERARLAVVLAETAVLENFAGNWAAAESSAGEGLGLAEQVGTDHIAAQCRNSLGWLAAARGEEDLVAEAGARVLQGSLAQGVRSLTAAAYWNRGMASLFQGRPEEALASLIRLTEPGHAAAHPTFALLASLDIAEAAVYVGRHDLAEKRARELHTWARRTKASWADSAAQLIRALLGGPHVESAFLAALDMPGARSHPLFYARAQLFYGEWLRRGRRRTTARARLGEARALFDGLGAEPLRRRAQRELELTGPPGSRRAPDIAEFSRLTAQEQRVARLAAEQLTNREIAARLRISHRTVGHHLGNVFAKLGINERVQLRHTHAGHER</sequence>
<dbReference type="SUPFAM" id="SSF46894">
    <property type="entry name" value="C-terminal effector domain of the bipartite response regulators"/>
    <property type="match status" value="1"/>
</dbReference>
<dbReference type="AlphaFoldDB" id="A0AAC9MXV2"/>
<dbReference type="SUPFAM" id="SSF48452">
    <property type="entry name" value="TPR-like"/>
    <property type="match status" value="1"/>
</dbReference>
<gene>
    <name evidence="5" type="ORF">TL08_14525</name>
</gene>
<dbReference type="InterPro" id="IPR000792">
    <property type="entry name" value="Tscrpt_reg_LuxR_C"/>
</dbReference>
<dbReference type="Gene3D" id="1.25.40.10">
    <property type="entry name" value="Tetratricopeptide repeat domain"/>
    <property type="match status" value="1"/>
</dbReference>
<dbReference type="InterPro" id="IPR041664">
    <property type="entry name" value="AAA_16"/>
</dbReference>
<dbReference type="InterPro" id="IPR016032">
    <property type="entry name" value="Sig_transdc_resp-reg_C-effctor"/>
</dbReference>
<dbReference type="RefSeq" id="WP_216637721.1">
    <property type="nucleotide sequence ID" value="NZ_CP014859.1"/>
</dbReference>
<dbReference type="CDD" id="cd06170">
    <property type="entry name" value="LuxR_C_like"/>
    <property type="match status" value="1"/>
</dbReference>
<evidence type="ECO:0000256" key="3">
    <source>
        <dbReference type="SAM" id="MobiDB-lite"/>
    </source>
</evidence>
<dbReference type="GO" id="GO:0006355">
    <property type="term" value="P:regulation of DNA-templated transcription"/>
    <property type="evidence" value="ECO:0007669"/>
    <property type="project" value="InterPro"/>
</dbReference>
<name>A0AAC9MXV2_9PSEU</name>
<dbReference type="Pfam" id="PF13191">
    <property type="entry name" value="AAA_16"/>
    <property type="match status" value="1"/>
</dbReference>
<feature type="domain" description="HTH luxR-type" evidence="4">
    <location>
        <begin position="900"/>
        <end position="965"/>
    </location>
</feature>
<evidence type="ECO:0000313" key="6">
    <source>
        <dbReference type="Proteomes" id="UP000095210"/>
    </source>
</evidence>
<dbReference type="KEGG" id="ahm:TL08_14525"/>
<dbReference type="Proteomes" id="UP000095210">
    <property type="component" value="Chromosome"/>
</dbReference>
<accession>A0AAC9MXV2</accession>
<keyword evidence="6" id="KW-1185">Reference proteome</keyword>
<dbReference type="InterPro" id="IPR011990">
    <property type="entry name" value="TPR-like_helical_dom_sf"/>
</dbReference>
<dbReference type="GO" id="GO:0005737">
    <property type="term" value="C:cytoplasm"/>
    <property type="evidence" value="ECO:0007669"/>
    <property type="project" value="TreeGrafter"/>
</dbReference>
<dbReference type="GO" id="GO:0003677">
    <property type="term" value="F:DNA binding"/>
    <property type="evidence" value="ECO:0007669"/>
    <property type="project" value="InterPro"/>
</dbReference>
<proteinExistence type="predicted"/>
<keyword evidence="1" id="KW-0547">Nucleotide-binding</keyword>
<evidence type="ECO:0000256" key="1">
    <source>
        <dbReference type="ARBA" id="ARBA00022741"/>
    </source>
</evidence>
<dbReference type="PRINTS" id="PR00038">
    <property type="entry name" value="HTHLUXR"/>
</dbReference>
<keyword evidence="2" id="KW-0067">ATP-binding</keyword>
<dbReference type="SUPFAM" id="SSF52540">
    <property type="entry name" value="P-loop containing nucleoside triphosphate hydrolases"/>
    <property type="match status" value="1"/>
</dbReference>
<dbReference type="SMART" id="SM00421">
    <property type="entry name" value="HTH_LUXR"/>
    <property type="match status" value="1"/>
</dbReference>
<protein>
    <submittedName>
        <fullName evidence="5">Transcriptional regulator, luxR family</fullName>
    </submittedName>
</protein>
<dbReference type="PANTHER" id="PTHR16305:SF35">
    <property type="entry name" value="TRANSCRIPTIONAL ACTIVATOR DOMAIN"/>
    <property type="match status" value="1"/>
</dbReference>
<dbReference type="Pfam" id="PF00196">
    <property type="entry name" value="GerE"/>
    <property type="match status" value="1"/>
</dbReference>
<dbReference type="GO" id="GO:0005524">
    <property type="term" value="F:ATP binding"/>
    <property type="evidence" value="ECO:0007669"/>
    <property type="project" value="UniProtKB-KW"/>
</dbReference>
<dbReference type="InterPro" id="IPR036388">
    <property type="entry name" value="WH-like_DNA-bd_sf"/>
</dbReference>
<dbReference type="EMBL" id="CP014859">
    <property type="protein sequence ID" value="AOS63718.1"/>
    <property type="molecule type" value="Genomic_DNA"/>
</dbReference>
<evidence type="ECO:0000256" key="2">
    <source>
        <dbReference type="ARBA" id="ARBA00022840"/>
    </source>
</evidence>
<dbReference type="GO" id="GO:0004016">
    <property type="term" value="F:adenylate cyclase activity"/>
    <property type="evidence" value="ECO:0007669"/>
    <property type="project" value="TreeGrafter"/>
</dbReference>
<dbReference type="Gene3D" id="1.10.10.10">
    <property type="entry name" value="Winged helix-like DNA-binding domain superfamily/Winged helix DNA-binding domain"/>
    <property type="match status" value="1"/>
</dbReference>
<reference evidence="6" key="1">
    <citation type="submission" date="2016-03" db="EMBL/GenBank/DDBJ databases">
        <title>Complete genome sequence of the type strain Actinoalloteichus hymeniacidonis DSM 45092.</title>
        <authorList>
            <person name="Schaffert L."/>
            <person name="Albersmeier A."/>
            <person name="Winkler A."/>
            <person name="Kalinowski J."/>
            <person name="Zotchev S."/>
            <person name="Ruckert C."/>
        </authorList>
    </citation>
    <scope>NUCLEOTIDE SEQUENCE [LARGE SCALE GENOMIC DNA]</scope>
    <source>
        <strain evidence="6">HPA177(T) (DSM 45092(T))</strain>
    </source>
</reference>
<feature type="region of interest" description="Disordered" evidence="3">
    <location>
        <begin position="1"/>
        <end position="65"/>
    </location>
</feature>
<dbReference type="Gene3D" id="3.40.50.300">
    <property type="entry name" value="P-loop containing nucleotide triphosphate hydrolases"/>
    <property type="match status" value="1"/>
</dbReference>
<dbReference type="PROSITE" id="PS50043">
    <property type="entry name" value="HTH_LUXR_2"/>
    <property type="match status" value="1"/>
</dbReference>
<dbReference type="PANTHER" id="PTHR16305">
    <property type="entry name" value="TESTICULAR SOLUBLE ADENYLYL CYCLASE"/>
    <property type="match status" value="1"/>
</dbReference>
<evidence type="ECO:0000259" key="4">
    <source>
        <dbReference type="PROSITE" id="PS50043"/>
    </source>
</evidence>
<dbReference type="InterPro" id="IPR027417">
    <property type="entry name" value="P-loop_NTPase"/>
</dbReference>
<evidence type="ECO:0000313" key="5">
    <source>
        <dbReference type="EMBL" id="AOS63718.1"/>
    </source>
</evidence>
<organism evidence="5 6">
    <name type="scientific">Actinoalloteichus hymeniacidonis</name>
    <dbReference type="NCBI Taxonomy" id="340345"/>
    <lineage>
        <taxon>Bacteria</taxon>
        <taxon>Bacillati</taxon>
        <taxon>Actinomycetota</taxon>
        <taxon>Actinomycetes</taxon>
        <taxon>Pseudonocardiales</taxon>
        <taxon>Pseudonocardiaceae</taxon>
        <taxon>Actinoalloteichus</taxon>
    </lineage>
</organism>